<sequence>MTKNSCKPRPQLAAKPGFTLLEAMAALAILSIGLVVLIRSQTESISSVHRIQRYERGVYITENNLHWTFLDLNEAESWEEYRDVSGEDGEYLWRVVIDPVDMDTEVDARVVMLRVVATTTWPEGQIDREYHLETWYLWSEENQ</sequence>
<evidence type="ECO:0000313" key="3">
    <source>
        <dbReference type="Proteomes" id="UP000663929"/>
    </source>
</evidence>
<accession>A0A8A4TV55</accession>
<feature type="transmembrane region" description="Helical" evidence="1">
    <location>
        <begin position="20"/>
        <end position="38"/>
    </location>
</feature>
<reference evidence="2" key="1">
    <citation type="submission" date="2021-03" db="EMBL/GenBank/DDBJ databases">
        <title>Acanthopleuribacteraceae sp. M133.</title>
        <authorList>
            <person name="Wang G."/>
        </authorList>
    </citation>
    <scope>NUCLEOTIDE SEQUENCE</scope>
    <source>
        <strain evidence="2">M133</strain>
    </source>
</reference>
<protein>
    <submittedName>
        <fullName evidence="2">Prepilin-type N-terminal cleavage/methylation domain-containing protein</fullName>
    </submittedName>
</protein>
<dbReference type="InterPro" id="IPR012902">
    <property type="entry name" value="N_methyl_site"/>
</dbReference>
<keyword evidence="1" id="KW-0812">Transmembrane</keyword>
<gene>
    <name evidence="2" type="ORF">J3U87_12990</name>
</gene>
<evidence type="ECO:0000256" key="1">
    <source>
        <dbReference type="SAM" id="Phobius"/>
    </source>
</evidence>
<keyword evidence="1" id="KW-0472">Membrane</keyword>
<dbReference type="Pfam" id="PF07963">
    <property type="entry name" value="N_methyl"/>
    <property type="match status" value="1"/>
</dbReference>
<dbReference type="KEGG" id="scor:J3U87_12990"/>
<evidence type="ECO:0000313" key="2">
    <source>
        <dbReference type="EMBL" id="QTD53363.1"/>
    </source>
</evidence>
<name>A0A8A4TV55_SULCO</name>
<keyword evidence="3" id="KW-1185">Reference proteome</keyword>
<dbReference type="AlphaFoldDB" id="A0A8A4TV55"/>
<keyword evidence="1" id="KW-1133">Transmembrane helix</keyword>
<dbReference type="Proteomes" id="UP000663929">
    <property type="component" value="Chromosome"/>
</dbReference>
<dbReference type="NCBIfam" id="TIGR02532">
    <property type="entry name" value="IV_pilin_GFxxxE"/>
    <property type="match status" value="1"/>
</dbReference>
<dbReference type="EMBL" id="CP071793">
    <property type="protein sequence ID" value="QTD53363.1"/>
    <property type="molecule type" value="Genomic_DNA"/>
</dbReference>
<organism evidence="2 3">
    <name type="scientific">Sulfidibacter corallicola</name>
    <dbReference type="NCBI Taxonomy" id="2818388"/>
    <lineage>
        <taxon>Bacteria</taxon>
        <taxon>Pseudomonadati</taxon>
        <taxon>Acidobacteriota</taxon>
        <taxon>Holophagae</taxon>
        <taxon>Acanthopleuribacterales</taxon>
        <taxon>Acanthopleuribacteraceae</taxon>
        <taxon>Sulfidibacter</taxon>
    </lineage>
</organism>
<dbReference type="RefSeq" id="WP_237383466.1">
    <property type="nucleotide sequence ID" value="NZ_CP071793.1"/>
</dbReference>
<proteinExistence type="predicted"/>